<gene>
    <name evidence="1" type="ORF">AVDCRST_MAG80-657</name>
</gene>
<reference evidence="1" key="1">
    <citation type="submission" date="2020-02" db="EMBL/GenBank/DDBJ databases">
        <authorList>
            <person name="Meier V. D."/>
        </authorList>
    </citation>
    <scope>NUCLEOTIDE SEQUENCE</scope>
    <source>
        <strain evidence="1">AVDCRST_MAG80</strain>
    </source>
</reference>
<proteinExistence type="predicted"/>
<dbReference type="EMBL" id="CADCVC010000054">
    <property type="protein sequence ID" value="CAA9432197.1"/>
    <property type="molecule type" value="Genomic_DNA"/>
</dbReference>
<accession>A0A6J4Q6Y4</accession>
<sequence>MHNLPDNWQPRHVAALEAWEQGDLDRLCKLCDREIRIEASRFSSSPVADFADLSQQGREAVWDCASRPAG</sequence>
<dbReference type="AlphaFoldDB" id="A0A6J4Q6Y4"/>
<evidence type="ECO:0000313" key="1">
    <source>
        <dbReference type="EMBL" id="CAA9432197.1"/>
    </source>
</evidence>
<name>A0A6J4Q6Y4_9ACTN</name>
<protein>
    <submittedName>
        <fullName evidence="1">Uncharacterized protein</fullName>
    </submittedName>
</protein>
<organism evidence="1">
    <name type="scientific">uncultured Rubrobacteraceae bacterium</name>
    <dbReference type="NCBI Taxonomy" id="349277"/>
    <lineage>
        <taxon>Bacteria</taxon>
        <taxon>Bacillati</taxon>
        <taxon>Actinomycetota</taxon>
        <taxon>Rubrobacteria</taxon>
        <taxon>Rubrobacterales</taxon>
        <taxon>Rubrobacteraceae</taxon>
        <taxon>environmental samples</taxon>
    </lineage>
</organism>